<feature type="compositionally biased region" description="Polar residues" evidence="1">
    <location>
        <begin position="51"/>
        <end position="61"/>
    </location>
</feature>
<evidence type="ECO:0000256" key="1">
    <source>
        <dbReference type="SAM" id="MobiDB-lite"/>
    </source>
</evidence>
<proteinExistence type="predicted"/>
<feature type="compositionally biased region" description="Basic and acidic residues" evidence="1">
    <location>
        <begin position="149"/>
        <end position="158"/>
    </location>
</feature>
<feature type="compositionally biased region" description="Polar residues" evidence="1">
    <location>
        <begin position="84"/>
        <end position="99"/>
    </location>
</feature>
<reference evidence="2 3" key="1">
    <citation type="journal article" date="2013" name="Front. Plant Sci.">
        <title>The Reference Genome of the Halophytic Plant Eutrema salsugineum.</title>
        <authorList>
            <person name="Yang R."/>
            <person name="Jarvis D.E."/>
            <person name="Chen H."/>
            <person name="Beilstein M.A."/>
            <person name="Grimwood J."/>
            <person name="Jenkins J."/>
            <person name="Shu S."/>
            <person name="Prochnik S."/>
            <person name="Xin M."/>
            <person name="Ma C."/>
            <person name="Schmutz J."/>
            <person name="Wing R.A."/>
            <person name="Mitchell-Olds T."/>
            <person name="Schumaker K.S."/>
            <person name="Wang X."/>
        </authorList>
    </citation>
    <scope>NUCLEOTIDE SEQUENCE [LARGE SCALE GENOMIC DNA]</scope>
</reference>
<name>V4MD18_EUTSA</name>
<feature type="compositionally biased region" description="Basic and acidic residues" evidence="1">
    <location>
        <begin position="102"/>
        <end position="115"/>
    </location>
</feature>
<accession>V4MD18</accession>
<organism evidence="2 3">
    <name type="scientific">Eutrema salsugineum</name>
    <name type="common">Saltwater cress</name>
    <name type="synonym">Sisymbrium salsugineum</name>
    <dbReference type="NCBI Taxonomy" id="72664"/>
    <lineage>
        <taxon>Eukaryota</taxon>
        <taxon>Viridiplantae</taxon>
        <taxon>Streptophyta</taxon>
        <taxon>Embryophyta</taxon>
        <taxon>Tracheophyta</taxon>
        <taxon>Spermatophyta</taxon>
        <taxon>Magnoliopsida</taxon>
        <taxon>eudicotyledons</taxon>
        <taxon>Gunneridae</taxon>
        <taxon>Pentapetalae</taxon>
        <taxon>rosids</taxon>
        <taxon>malvids</taxon>
        <taxon>Brassicales</taxon>
        <taxon>Brassicaceae</taxon>
        <taxon>Eutremeae</taxon>
        <taxon>Eutrema</taxon>
    </lineage>
</organism>
<keyword evidence="3" id="KW-1185">Reference proteome</keyword>
<dbReference type="EMBL" id="KI517398">
    <property type="protein sequence ID" value="ESQ50393.1"/>
    <property type="molecule type" value="Genomic_DNA"/>
</dbReference>
<dbReference type="KEGG" id="eus:EUTSA_v10001946mg"/>
<dbReference type="OrthoDB" id="1938423at2759"/>
<feature type="compositionally biased region" description="Basic and acidic residues" evidence="1">
    <location>
        <begin position="9"/>
        <end position="18"/>
    </location>
</feature>
<dbReference type="eggNOG" id="ENOG502S3E5">
    <property type="taxonomic scope" value="Eukaryota"/>
</dbReference>
<feature type="region of interest" description="Disordered" evidence="1">
    <location>
        <begin position="1"/>
        <end position="63"/>
    </location>
</feature>
<gene>
    <name evidence="2" type="ORF">EUTSA_v10001946mg</name>
</gene>
<dbReference type="OMA" id="WPENSIA"/>
<sequence>MRRRNHRTKATETLKKNDPQFGFTNPDPSSSSDSKRRRSVTFVNVDHRSPLNDSPEAQTGRSLDAKTSEFAFFKKLKSDFGICSESSGSKPSNKVSQIPKTFESRSKRGEYAGTDHEAKDRCNSYSFSTPIHKARRGSCGLSMSPVNLTRKDKEKDPGKSSSGFSRDKDTVRGGNNLRCGGSSDEKGDLFSSKRKRLNQWVKDTWSTELTSNGHDLVSVLLTRLFPGTEETHPSRFSKERTDRVKRRRTFLDSPGSKFLKKSHESCTEFDHSLKMERARSISWHGLLENSIPPSLQFEIDHVHSSSILRDPEDIRYSISYPKELVYRPSLLTQKASLSFPVEKTLGCSPMSSLHFRKYKPLSLGYHREESGFSSEDLSLDQREPSSALLLEWNTETASTRKTDDLPLSHHTKLITYPNAPSSSLTDNPWSSDYSSSHDLVTKELYPLPLLSHYTSGSFLSPPTSRFEHEFERHIIDDEDFVAANQNLQTFHHTNSSDYTYNHNLSNPPVDHFPFEVLGCEIESFRFSSISNSNLLEASSPTQSDHFESHDLIPFSFQSPQPWIDS</sequence>
<feature type="region of interest" description="Disordered" evidence="1">
    <location>
        <begin position="136"/>
        <end position="188"/>
    </location>
</feature>
<dbReference type="AlphaFoldDB" id="V4MD18"/>
<evidence type="ECO:0000313" key="2">
    <source>
        <dbReference type="EMBL" id="ESQ50393.1"/>
    </source>
</evidence>
<dbReference type="Gramene" id="ESQ50393">
    <property type="protein sequence ID" value="ESQ50393"/>
    <property type="gene ID" value="EUTSA_v10001946mg"/>
</dbReference>
<dbReference type="Proteomes" id="UP000030689">
    <property type="component" value="Unassembled WGS sequence"/>
</dbReference>
<feature type="region of interest" description="Disordered" evidence="1">
    <location>
        <begin position="84"/>
        <end position="115"/>
    </location>
</feature>
<evidence type="ECO:0000313" key="3">
    <source>
        <dbReference type="Proteomes" id="UP000030689"/>
    </source>
</evidence>
<protein>
    <submittedName>
        <fullName evidence="2">Uncharacterized protein</fullName>
    </submittedName>
</protein>